<evidence type="ECO:0008006" key="7">
    <source>
        <dbReference type="Google" id="ProtNLM"/>
    </source>
</evidence>
<evidence type="ECO:0000259" key="3">
    <source>
        <dbReference type="Pfam" id="PF14361"/>
    </source>
</evidence>
<dbReference type="InterPro" id="IPR025736">
    <property type="entry name" value="PucR_C-HTH_dom"/>
</dbReference>
<sequence length="411" mass="44183">MDARATTADPGRSEAIRIVGLVQGPLTAGFPAVAHQLTAEILRQDTAYAELVPPAELRARIQHNLCQALAALLDHAQGRAIDLADATLTGRRRAEQGLPLASLLHAYRRGGRLMWLRVTELVKADHPGALPELLPLAADLWDVLDQICDAVTESYRSAAAARAARDQDRRNALLDTLLDGSGVATGSIPEAVSRLGLPERGRYAVAVLRPLPGGFHQPRAGQGQLTAEQNGPRLLWRIHADREVALVQLLSHEPAELGRQLAHQPARVGISPVVGSLADVGRARWLAEIALQTCTGDGPELAHLDDRLPAALLVAQPDLAQRLTRLLAPVLALPHAERHSLLDTLAAWLDSGGSATTAADRLYCHRNTVLNRIRRLEQLTHRTLGEPAHIVELALALTAFRTGVGLPPESS</sequence>
<dbReference type="PANTHER" id="PTHR33744">
    <property type="entry name" value="CARBOHYDRATE DIACID REGULATOR"/>
    <property type="match status" value="1"/>
</dbReference>
<protein>
    <recommendedName>
        <fullName evidence="7">PucR family transcriptional regulator</fullName>
    </recommendedName>
</protein>
<dbReference type="InterPro" id="IPR041522">
    <property type="entry name" value="CdaR_GGDEF"/>
</dbReference>
<dbReference type="Proteomes" id="UP000573327">
    <property type="component" value="Unassembled WGS sequence"/>
</dbReference>
<dbReference type="EMBL" id="JACHJR010000001">
    <property type="protein sequence ID" value="MBB4948626.1"/>
    <property type="molecule type" value="Genomic_DNA"/>
</dbReference>
<dbReference type="InterPro" id="IPR025751">
    <property type="entry name" value="RsbRD_N_dom"/>
</dbReference>
<dbReference type="Pfam" id="PF13556">
    <property type="entry name" value="HTH_30"/>
    <property type="match status" value="1"/>
</dbReference>
<evidence type="ECO:0000259" key="4">
    <source>
        <dbReference type="Pfam" id="PF17853"/>
    </source>
</evidence>
<feature type="domain" description="PucR C-terminal helix-turn-helix" evidence="2">
    <location>
        <begin position="341"/>
        <end position="399"/>
    </location>
</feature>
<organism evidence="5 6">
    <name type="scientific">Kitasatospora gansuensis</name>
    <dbReference type="NCBI Taxonomy" id="258050"/>
    <lineage>
        <taxon>Bacteria</taxon>
        <taxon>Bacillati</taxon>
        <taxon>Actinomycetota</taxon>
        <taxon>Actinomycetes</taxon>
        <taxon>Kitasatosporales</taxon>
        <taxon>Streptomycetaceae</taxon>
        <taxon>Kitasatospora</taxon>
    </lineage>
</organism>
<dbReference type="AlphaFoldDB" id="A0A7W7SG17"/>
<dbReference type="Gene3D" id="1.10.10.2840">
    <property type="entry name" value="PucR C-terminal helix-turn-helix domain"/>
    <property type="match status" value="1"/>
</dbReference>
<dbReference type="Pfam" id="PF17853">
    <property type="entry name" value="GGDEF_2"/>
    <property type="match status" value="1"/>
</dbReference>
<feature type="domain" description="CdaR GGDEF-like" evidence="4">
    <location>
        <begin position="187"/>
        <end position="292"/>
    </location>
</feature>
<dbReference type="InterPro" id="IPR051448">
    <property type="entry name" value="CdaR-like_regulators"/>
</dbReference>
<evidence type="ECO:0000256" key="1">
    <source>
        <dbReference type="ARBA" id="ARBA00006754"/>
    </source>
</evidence>
<dbReference type="InterPro" id="IPR042070">
    <property type="entry name" value="PucR_C-HTH_sf"/>
</dbReference>
<feature type="domain" description="RsbT co-antagonist protein RsbRD N-terminal" evidence="3">
    <location>
        <begin position="31"/>
        <end position="170"/>
    </location>
</feature>
<comment type="caution">
    <text evidence="5">The sequence shown here is derived from an EMBL/GenBank/DDBJ whole genome shotgun (WGS) entry which is preliminary data.</text>
</comment>
<dbReference type="Pfam" id="PF14361">
    <property type="entry name" value="RsbRD_N"/>
    <property type="match status" value="1"/>
</dbReference>
<keyword evidence="6" id="KW-1185">Reference proteome</keyword>
<proteinExistence type="inferred from homology"/>
<name>A0A7W7SG17_9ACTN</name>
<reference evidence="5 6" key="1">
    <citation type="submission" date="2020-08" db="EMBL/GenBank/DDBJ databases">
        <title>Sequencing the genomes of 1000 actinobacteria strains.</title>
        <authorList>
            <person name="Klenk H.-P."/>
        </authorList>
    </citation>
    <scope>NUCLEOTIDE SEQUENCE [LARGE SCALE GENOMIC DNA]</scope>
    <source>
        <strain evidence="5 6">DSM 44786</strain>
    </source>
</reference>
<evidence type="ECO:0000313" key="6">
    <source>
        <dbReference type="Proteomes" id="UP000573327"/>
    </source>
</evidence>
<dbReference type="PANTHER" id="PTHR33744:SF1">
    <property type="entry name" value="DNA-BINDING TRANSCRIPTIONAL ACTIVATOR ADER"/>
    <property type="match status" value="1"/>
</dbReference>
<comment type="similarity">
    <text evidence="1">Belongs to the CdaR family.</text>
</comment>
<evidence type="ECO:0000313" key="5">
    <source>
        <dbReference type="EMBL" id="MBB4948626.1"/>
    </source>
</evidence>
<gene>
    <name evidence="5" type="ORF">F4556_004161</name>
</gene>
<evidence type="ECO:0000259" key="2">
    <source>
        <dbReference type="Pfam" id="PF13556"/>
    </source>
</evidence>
<accession>A0A7W7SG17</accession>
<dbReference type="RefSeq" id="WP_184918413.1">
    <property type="nucleotide sequence ID" value="NZ_JACHJR010000001.1"/>
</dbReference>